<protein>
    <recommendedName>
        <fullName evidence="1">RNase H type-1 domain-containing protein</fullName>
    </recommendedName>
</protein>
<dbReference type="AlphaFoldDB" id="A0ABD1C6S4"/>
<dbReference type="InterPro" id="IPR052929">
    <property type="entry name" value="RNase_H-like_EbsB-rel"/>
</dbReference>
<organism evidence="2 3">
    <name type="scientific">Cardamine amara subsp. amara</name>
    <dbReference type="NCBI Taxonomy" id="228776"/>
    <lineage>
        <taxon>Eukaryota</taxon>
        <taxon>Viridiplantae</taxon>
        <taxon>Streptophyta</taxon>
        <taxon>Embryophyta</taxon>
        <taxon>Tracheophyta</taxon>
        <taxon>Spermatophyta</taxon>
        <taxon>Magnoliopsida</taxon>
        <taxon>eudicotyledons</taxon>
        <taxon>Gunneridae</taxon>
        <taxon>Pentapetalae</taxon>
        <taxon>rosids</taxon>
        <taxon>malvids</taxon>
        <taxon>Brassicales</taxon>
        <taxon>Brassicaceae</taxon>
        <taxon>Cardamineae</taxon>
        <taxon>Cardamine</taxon>
    </lineage>
</organism>
<dbReference type="InterPro" id="IPR002156">
    <property type="entry name" value="RNaseH_domain"/>
</dbReference>
<dbReference type="Pfam" id="PF13456">
    <property type="entry name" value="RVT_3"/>
    <property type="match status" value="1"/>
</dbReference>
<comment type="caution">
    <text evidence="2">The sequence shown here is derived from an EMBL/GenBank/DDBJ whole genome shotgun (WGS) entry which is preliminary data.</text>
</comment>
<evidence type="ECO:0000259" key="1">
    <source>
        <dbReference type="Pfam" id="PF13456"/>
    </source>
</evidence>
<dbReference type="Proteomes" id="UP001558713">
    <property type="component" value="Unassembled WGS sequence"/>
</dbReference>
<reference evidence="2 3" key="1">
    <citation type="submission" date="2024-04" db="EMBL/GenBank/DDBJ databases">
        <title>Genome assembly C_amara_ONT_v2.</title>
        <authorList>
            <person name="Yant L."/>
            <person name="Moore C."/>
            <person name="Slenker M."/>
        </authorList>
    </citation>
    <scope>NUCLEOTIDE SEQUENCE [LARGE SCALE GENOMIC DNA]</scope>
    <source>
        <tissue evidence="2">Leaf</tissue>
    </source>
</reference>
<evidence type="ECO:0000313" key="3">
    <source>
        <dbReference type="Proteomes" id="UP001558713"/>
    </source>
</evidence>
<name>A0ABD1C6S4_CARAN</name>
<dbReference type="EMBL" id="JBANAX010000040">
    <property type="protein sequence ID" value="KAL1225155.1"/>
    <property type="molecule type" value="Genomic_DNA"/>
</dbReference>
<gene>
    <name evidence="2" type="ORF">V5N11_033566</name>
</gene>
<dbReference type="PANTHER" id="PTHR47074:SF53">
    <property type="entry name" value="REVERSE TRANSCRIPTASE-LIKE PROTEIN"/>
    <property type="match status" value="1"/>
</dbReference>
<feature type="domain" description="RNase H type-1" evidence="1">
    <location>
        <begin position="51"/>
        <end position="164"/>
    </location>
</feature>
<evidence type="ECO:0000313" key="2">
    <source>
        <dbReference type="EMBL" id="KAL1225155.1"/>
    </source>
</evidence>
<keyword evidence="3" id="KW-1185">Reference proteome</keyword>
<accession>A0ABD1C6S4</accession>
<dbReference type="PANTHER" id="PTHR47074">
    <property type="entry name" value="BNAC02G40300D PROTEIN"/>
    <property type="match status" value="1"/>
</dbReference>
<proteinExistence type="predicted"/>
<sequence length="175" mass="19924">MEEAELWFQQQEVMRSESRTVTQASYVSAKRWSRPSAGTVKCSLSSKWINSTSMCGGAWILRNHIGEVLFHARDAFVPISDRLAAELRCIIWVLKSLKDLLHVDGGEIWSDYPAAIAAINNRNKWPRYNTFLDQVHQLNGELQGFVFFTSSFQANSIATDIARSVTRDGRFMSYL</sequence>